<dbReference type="Proteomes" id="UP000037460">
    <property type="component" value="Unassembled WGS sequence"/>
</dbReference>
<sequence>MFPPSPRRITVHAVCSAAQDLLDAVEREPKAAAQAAVIAASAGVKQALRMPSAALANAVARLASALLSDVPYRLTQQALRALLDACERLCTTVDQQAALLMECAPLWTGAIVHANRDVRTFSLTLLAKLSSANVELPLSAIDRVLDCGVTTPLAQLLCESDKGKPSIGDQPSVPVLCAVLSLRGLLRSAHAATRCRDEGLLAAQLRGMPAAVRQGAVGLATAELLMRLGELGAPCALGMRLRAALLGAPNSAPRGAARADAREAAAPSAADESESWVEPWVAPDADMVWPDGLSLGLHQVLAC</sequence>
<protein>
    <submittedName>
        <fullName evidence="2">Uncharacterized protein</fullName>
    </submittedName>
</protein>
<feature type="region of interest" description="Disordered" evidence="1">
    <location>
        <begin position="257"/>
        <end position="276"/>
    </location>
</feature>
<evidence type="ECO:0000313" key="3">
    <source>
        <dbReference type="Proteomes" id="UP000037460"/>
    </source>
</evidence>
<keyword evidence="3" id="KW-1185">Reference proteome</keyword>
<evidence type="ECO:0000256" key="1">
    <source>
        <dbReference type="SAM" id="MobiDB-lite"/>
    </source>
</evidence>
<gene>
    <name evidence="2" type="ORF">Ctob_013715</name>
</gene>
<dbReference type="AlphaFoldDB" id="A0A0M0KE06"/>
<comment type="caution">
    <text evidence="2">The sequence shown here is derived from an EMBL/GenBank/DDBJ whole genome shotgun (WGS) entry which is preliminary data.</text>
</comment>
<proteinExistence type="predicted"/>
<organism evidence="2 3">
    <name type="scientific">Chrysochromulina tobinii</name>
    <dbReference type="NCBI Taxonomy" id="1460289"/>
    <lineage>
        <taxon>Eukaryota</taxon>
        <taxon>Haptista</taxon>
        <taxon>Haptophyta</taxon>
        <taxon>Prymnesiophyceae</taxon>
        <taxon>Prymnesiales</taxon>
        <taxon>Chrysochromulinaceae</taxon>
        <taxon>Chrysochromulina</taxon>
    </lineage>
</organism>
<reference evidence="3" key="1">
    <citation type="journal article" date="2015" name="PLoS Genet.">
        <title>Genome Sequence and Transcriptome Analyses of Chrysochromulina tobin: Metabolic Tools for Enhanced Algal Fitness in the Prominent Order Prymnesiales (Haptophyceae).</title>
        <authorList>
            <person name="Hovde B.T."/>
            <person name="Deodato C.R."/>
            <person name="Hunsperger H.M."/>
            <person name="Ryken S.A."/>
            <person name="Yost W."/>
            <person name="Jha R.K."/>
            <person name="Patterson J."/>
            <person name="Monnat R.J. Jr."/>
            <person name="Barlow S.B."/>
            <person name="Starkenburg S.R."/>
            <person name="Cattolico R.A."/>
        </authorList>
    </citation>
    <scope>NUCLEOTIDE SEQUENCE</scope>
    <source>
        <strain evidence="3">CCMP291</strain>
    </source>
</reference>
<dbReference type="EMBL" id="JWZX01000600">
    <property type="protein sequence ID" value="KOO37071.1"/>
    <property type="molecule type" value="Genomic_DNA"/>
</dbReference>
<name>A0A0M0KE06_9EUKA</name>
<evidence type="ECO:0000313" key="2">
    <source>
        <dbReference type="EMBL" id="KOO37071.1"/>
    </source>
</evidence>
<accession>A0A0M0KE06</accession>